<dbReference type="InterPro" id="IPR008920">
    <property type="entry name" value="TF_FadR/GntR_C"/>
</dbReference>
<keyword evidence="6" id="KW-1185">Reference proteome</keyword>
<dbReference type="PANTHER" id="PTHR43537">
    <property type="entry name" value="TRANSCRIPTIONAL REGULATOR, GNTR FAMILY"/>
    <property type="match status" value="1"/>
</dbReference>
<feature type="domain" description="HTH gntR-type" evidence="4">
    <location>
        <begin position="1"/>
        <end position="66"/>
    </location>
</feature>
<protein>
    <submittedName>
        <fullName evidence="5">GntR family transcriptional regulator</fullName>
    </submittedName>
</protein>
<dbReference type="SUPFAM" id="SSF46785">
    <property type="entry name" value="Winged helix' DNA-binding domain"/>
    <property type="match status" value="1"/>
</dbReference>
<dbReference type="InterPro" id="IPR000524">
    <property type="entry name" value="Tscrpt_reg_HTH_GntR"/>
</dbReference>
<dbReference type="EMBL" id="JBHUKQ010000016">
    <property type="protein sequence ID" value="MFD2485352.1"/>
    <property type="molecule type" value="Genomic_DNA"/>
</dbReference>
<dbReference type="Gene3D" id="1.10.10.10">
    <property type="entry name" value="Winged helix-like DNA-binding domain superfamily/Winged helix DNA-binding domain"/>
    <property type="match status" value="1"/>
</dbReference>
<keyword evidence="3" id="KW-0804">Transcription</keyword>
<dbReference type="InterPro" id="IPR011711">
    <property type="entry name" value="GntR_C"/>
</dbReference>
<dbReference type="PANTHER" id="PTHR43537:SF5">
    <property type="entry name" value="UXU OPERON TRANSCRIPTIONAL REGULATOR"/>
    <property type="match status" value="1"/>
</dbReference>
<name>A0ABW5I7P6_9PSEU</name>
<gene>
    <name evidence="5" type="ORF">ACFSUT_34130</name>
</gene>
<dbReference type="Proteomes" id="UP001597542">
    <property type="component" value="Unassembled WGS sequence"/>
</dbReference>
<evidence type="ECO:0000259" key="4">
    <source>
        <dbReference type="PROSITE" id="PS50949"/>
    </source>
</evidence>
<dbReference type="Pfam" id="PF00392">
    <property type="entry name" value="GntR"/>
    <property type="match status" value="1"/>
</dbReference>
<dbReference type="CDD" id="cd07377">
    <property type="entry name" value="WHTH_GntR"/>
    <property type="match status" value="1"/>
</dbReference>
<dbReference type="Pfam" id="PF07729">
    <property type="entry name" value="FCD"/>
    <property type="match status" value="1"/>
</dbReference>
<sequence length="213" mass="23265">MSDVAYERLKEAIVRGEFEPGQKIRDADIAARLGLSRTPVREAIARLTDAGLVEAKPGVHTRITSLNRDDVVATLAVLQVLDELAVSTAVPRLTKEDLDFMSSATARLAHAVQTGNIEEALAADDDFHGVPIRAAANPVLARQIERLHPQLHRILYRKFSTLLGHRDTVGHHMALMEFCAQGDAEAAAKLSAEHWAHLGGLIEELFENDDLGT</sequence>
<keyword evidence="1" id="KW-0805">Transcription regulation</keyword>
<dbReference type="Gene3D" id="1.20.120.530">
    <property type="entry name" value="GntR ligand-binding domain-like"/>
    <property type="match status" value="1"/>
</dbReference>
<proteinExistence type="predicted"/>
<dbReference type="InterPro" id="IPR036388">
    <property type="entry name" value="WH-like_DNA-bd_sf"/>
</dbReference>
<dbReference type="SUPFAM" id="SSF48008">
    <property type="entry name" value="GntR ligand-binding domain-like"/>
    <property type="match status" value="1"/>
</dbReference>
<evidence type="ECO:0000256" key="3">
    <source>
        <dbReference type="ARBA" id="ARBA00023163"/>
    </source>
</evidence>
<comment type="caution">
    <text evidence="5">The sequence shown here is derived from an EMBL/GenBank/DDBJ whole genome shotgun (WGS) entry which is preliminary data.</text>
</comment>
<accession>A0ABW5I7P6</accession>
<evidence type="ECO:0000256" key="1">
    <source>
        <dbReference type="ARBA" id="ARBA00023015"/>
    </source>
</evidence>
<dbReference type="PROSITE" id="PS50949">
    <property type="entry name" value="HTH_GNTR"/>
    <property type="match status" value="1"/>
</dbReference>
<reference evidence="6" key="1">
    <citation type="journal article" date="2019" name="Int. J. Syst. Evol. Microbiol.">
        <title>The Global Catalogue of Microorganisms (GCM) 10K type strain sequencing project: providing services to taxonomists for standard genome sequencing and annotation.</title>
        <authorList>
            <consortium name="The Broad Institute Genomics Platform"/>
            <consortium name="The Broad Institute Genome Sequencing Center for Infectious Disease"/>
            <person name="Wu L."/>
            <person name="Ma J."/>
        </authorList>
    </citation>
    <scope>NUCLEOTIDE SEQUENCE [LARGE SCALE GENOMIC DNA]</scope>
    <source>
        <strain evidence="6">CGMCC 4.7638</strain>
    </source>
</reference>
<evidence type="ECO:0000313" key="5">
    <source>
        <dbReference type="EMBL" id="MFD2485352.1"/>
    </source>
</evidence>
<dbReference type="SMART" id="SM00345">
    <property type="entry name" value="HTH_GNTR"/>
    <property type="match status" value="1"/>
</dbReference>
<dbReference type="RefSeq" id="WP_344278796.1">
    <property type="nucleotide sequence ID" value="NZ_BAAAHV010000015.1"/>
</dbReference>
<keyword evidence="2" id="KW-0238">DNA-binding</keyword>
<evidence type="ECO:0000313" key="6">
    <source>
        <dbReference type="Proteomes" id="UP001597542"/>
    </source>
</evidence>
<dbReference type="InterPro" id="IPR036390">
    <property type="entry name" value="WH_DNA-bd_sf"/>
</dbReference>
<dbReference type="SMART" id="SM00895">
    <property type="entry name" value="FCD"/>
    <property type="match status" value="1"/>
</dbReference>
<evidence type="ECO:0000256" key="2">
    <source>
        <dbReference type="ARBA" id="ARBA00023125"/>
    </source>
</evidence>
<organism evidence="5 6">
    <name type="scientific">Amycolatopsis albidoflavus</name>
    <dbReference type="NCBI Taxonomy" id="102226"/>
    <lineage>
        <taxon>Bacteria</taxon>
        <taxon>Bacillati</taxon>
        <taxon>Actinomycetota</taxon>
        <taxon>Actinomycetes</taxon>
        <taxon>Pseudonocardiales</taxon>
        <taxon>Pseudonocardiaceae</taxon>
        <taxon>Amycolatopsis</taxon>
    </lineage>
</organism>